<feature type="region of interest" description="Disordered" evidence="1">
    <location>
        <begin position="169"/>
        <end position="192"/>
    </location>
</feature>
<comment type="caution">
    <text evidence="2">The sequence shown here is derived from an EMBL/GenBank/DDBJ whole genome shotgun (WGS) entry which is preliminary data.</text>
</comment>
<name>A0A0E9NQE0_SAICN</name>
<organism evidence="2 3">
    <name type="scientific">Saitoella complicata (strain BCRC 22490 / CBS 7301 / JCM 7358 / NBRC 10748 / NRRL Y-17804)</name>
    <dbReference type="NCBI Taxonomy" id="698492"/>
    <lineage>
        <taxon>Eukaryota</taxon>
        <taxon>Fungi</taxon>
        <taxon>Dikarya</taxon>
        <taxon>Ascomycota</taxon>
        <taxon>Taphrinomycotina</taxon>
        <taxon>Taphrinomycotina incertae sedis</taxon>
        <taxon>Saitoella</taxon>
    </lineage>
</organism>
<evidence type="ECO:0000313" key="2">
    <source>
        <dbReference type="EMBL" id="GAO51645.1"/>
    </source>
</evidence>
<gene>
    <name evidence="2" type="ORF">G7K_5740-t1</name>
</gene>
<dbReference type="Proteomes" id="UP000033140">
    <property type="component" value="Unassembled WGS sequence"/>
</dbReference>
<feature type="region of interest" description="Disordered" evidence="1">
    <location>
        <begin position="586"/>
        <end position="616"/>
    </location>
</feature>
<dbReference type="RefSeq" id="XP_019022445.1">
    <property type="nucleotide sequence ID" value="XM_019165571.1"/>
</dbReference>
<evidence type="ECO:0000256" key="1">
    <source>
        <dbReference type="SAM" id="MobiDB-lite"/>
    </source>
</evidence>
<feature type="region of interest" description="Disordered" evidence="1">
    <location>
        <begin position="29"/>
        <end position="67"/>
    </location>
</feature>
<dbReference type="EMBL" id="BACD03000050">
    <property type="protein sequence ID" value="GAO51645.1"/>
    <property type="molecule type" value="Genomic_DNA"/>
</dbReference>
<keyword evidence="3" id="KW-1185">Reference proteome</keyword>
<reference evidence="2 3" key="3">
    <citation type="journal article" date="2015" name="Genome Announc.">
        <title>Draft Genome Sequence of the Archiascomycetous Yeast Saitoella complicata.</title>
        <authorList>
            <person name="Yamauchi K."/>
            <person name="Kondo S."/>
            <person name="Hamamoto M."/>
            <person name="Takahashi Y."/>
            <person name="Ogura Y."/>
            <person name="Hayashi T."/>
            <person name="Nishida H."/>
        </authorList>
    </citation>
    <scope>NUCLEOTIDE SEQUENCE [LARGE SCALE GENOMIC DNA]</scope>
    <source>
        <strain evidence="2 3">NRRL Y-17804</strain>
    </source>
</reference>
<reference evidence="2 3" key="2">
    <citation type="journal article" date="2014" name="J. Gen. Appl. Microbiol.">
        <title>The early diverging ascomycetous budding yeast Saitoella complicata has three histone deacetylases belonging to the Clr6, Hos2, and Rpd3 lineages.</title>
        <authorList>
            <person name="Nishida H."/>
            <person name="Matsumoto T."/>
            <person name="Kondo S."/>
            <person name="Hamamoto M."/>
            <person name="Yoshikawa H."/>
        </authorList>
    </citation>
    <scope>NUCLEOTIDE SEQUENCE [LARGE SCALE GENOMIC DNA]</scope>
    <source>
        <strain evidence="2 3">NRRL Y-17804</strain>
    </source>
</reference>
<protein>
    <submittedName>
        <fullName evidence="2">Uncharacterized protein</fullName>
    </submittedName>
</protein>
<accession>A0A0E9NQE0</accession>
<feature type="region of interest" description="Disordered" evidence="1">
    <location>
        <begin position="245"/>
        <end position="264"/>
    </location>
</feature>
<dbReference type="AlphaFoldDB" id="A0A0E9NQE0"/>
<sequence>MLPLQSDVMNQLHHRGVCVAGIAKVFQGSQNSRISRRDKKTPPTSPPAAPFQISSAHGPRNRTRYSRRTFGHSKLYDDLITITTNIDGSNQMTRVPDKQVPERPKSRGMFYFHGEPDENDMAAADQSGSSSMRRPLATVGVEPDNVSPGSEAVDPVNAQEYRELLDIHQQRHSPRPRPPSATNSHSSTPGGGRVVNLPASNMYQFTAQSSAEAGSATPVEIEWEVDSFEDDDEVTDLVGSFGEDPSTFIVGSGPPPTFTPSRTRSGSLASLSLNTLSFPGVSEQSMAGLSLGLSHAESRAPVGIILLTPPSVAQTRILRSLSFPTTTHQLDIPPSELHTTPKEEILQALISACTTLLSRSACAIITSSAALAHLNDDLLANLDGDDDVPCSLLGSLSQLTWLTTLLPPRRRIVGIITSTPTLTPSSLSTLGSLSMVTQNQIFIEHIQPSDNILHAREAARRMRALARNAGGEIGALILESLEMSAWTKELRHTLKLPVYDMEGLGGWMYEGCSHSPGIWGDSANGTPALQSPVETGGFAGMGMVVEAPLSSSFTSRIDPAHNPLAQSPSSFAQHYGIGSLSASLSGPSGSRPIRAAGRSQAAALHRQGSGYLPRNQSYTYGQGRMFPMALGASGGVTPPPPRVEDASIIEWSGRDFDM</sequence>
<proteinExistence type="predicted"/>
<evidence type="ECO:0000313" key="3">
    <source>
        <dbReference type="Proteomes" id="UP000033140"/>
    </source>
</evidence>
<reference evidence="2 3" key="1">
    <citation type="journal article" date="2011" name="J. Gen. Appl. Microbiol.">
        <title>Draft genome sequencing of the enigmatic yeast Saitoella complicata.</title>
        <authorList>
            <person name="Nishida H."/>
            <person name="Hamamoto M."/>
            <person name="Sugiyama J."/>
        </authorList>
    </citation>
    <scope>NUCLEOTIDE SEQUENCE [LARGE SCALE GENOMIC DNA]</scope>
    <source>
        <strain evidence="2 3">NRRL Y-17804</strain>
    </source>
</reference>